<dbReference type="Gene3D" id="3.40.50.10190">
    <property type="entry name" value="BRCT domain"/>
    <property type="match status" value="2"/>
</dbReference>
<protein>
    <recommendedName>
        <fullName evidence="7">BRCT domain-containing protein</fullName>
    </recommendedName>
</protein>
<dbReference type="CDD" id="cd17725">
    <property type="entry name" value="BRCT_XRCC1_rpt1"/>
    <property type="match status" value="1"/>
</dbReference>
<feature type="compositionally biased region" description="Basic and acidic residues" evidence="6">
    <location>
        <begin position="329"/>
        <end position="346"/>
    </location>
</feature>
<feature type="compositionally biased region" description="Basic and acidic residues" evidence="6">
    <location>
        <begin position="244"/>
        <end position="305"/>
    </location>
</feature>
<feature type="compositionally biased region" description="Polar residues" evidence="6">
    <location>
        <begin position="467"/>
        <end position="478"/>
    </location>
</feature>
<evidence type="ECO:0000256" key="1">
    <source>
        <dbReference type="ARBA" id="ARBA00004123"/>
    </source>
</evidence>
<dbReference type="InterPro" id="IPR002706">
    <property type="entry name" value="Xrcc1_N"/>
</dbReference>
<dbReference type="GO" id="GO:0000012">
    <property type="term" value="P:single strand break repair"/>
    <property type="evidence" value="ECO:0007669"/>
    <property type="project" value="InterPro"/>
</dbReference>
<keyword evidence="2" id="KW-0677">Repeat</keyword>
<reference evidence="8 9" key="1">
    <citation type="journal article" date="2023" name="Insect Mol. Biol.">
        <title>Genome sequencing provides insights into the evolution of gene families encoding plant cell wall-degrading enzymes in longhorned beetles.</title>
        <authorList>
            <person name="Shin N.R."/>
            <person name="Okamura Y."/>
            <person name="Kirsch R."/>
            <person name="Pauchet Y."/>
        </authorList>
    </citation>
    <scope>NUCLEOTIDE SEQUENCE [LARGE SCALE GENOMIC DNA]</scope>
    <source>
        <strain evidence="8">EAD_L_NR</strain>
    </source>
</reference>
<dbReference type="SUPFAM" id="SSF49785">
    <property type="entry name" value="Galactose-binding domain-like"/>
    <property type="match status" value="1"/>
</dbReference>
<dbReference type="FunFam" id="2.60.120.260:FF:000025">
    <property type="entry name" value="DNA repair protein XRCC1 isoform X1"/>
    <property type="match status" value="1"/>
</dbReference>
<name>A0AAV8VHC3_9CUCU</name>
<dbReference type="AlphaFoldDB" id="A0AAV8VHC3"/>
<comment type="subcellular location">
    <subcellularLocation>
        <location evidence="1">Nucleus</location>
    </subcellularLocation>
</comment>
<dbReference type="InterPro" id="IPR045080">
    <property type="entry name" value="BRCT_XRCC1_rpt1"/>
</dbReference>
<evidence type="ECO:0000256" key="6">
    <source>
        <dbReference type="SAM" id="MobiDB-lite"/>
    </source>
</evidence>
<dbReference type="GO" id="GO:0005634">
    <property type="term" value="C:nucleus"/>
    <property type="evidence" value="ECO:0007669"/>
    <property type="project" value="UniProtKB-SubCell"/>
</dbReference>
<dbReference type="PROSITE" id="PS50172">
    <property type="entry name" value="BRCT"/>
    <property type="match status" value="2"/>
</dbReference>
<proteinExistence type="predicted"/>
<dbReference type="InterPro" id="IPR036420">
    <property type="entry name" value="BRCT_dom_sf"/>
</dbReference>
<organism evidence="8 9">
    <name type="scientific">Exocentrus adspersus</name>
    <dbReference type="NCBI Taxonomy" id="1586481"/>
    <lineage>
        <taxon>Eukaryota</taxon>
        <taxon>Metazoa</taxon>
        <taxon>Ecdysozoa</taxon>
        <taxon>Arthropoda</taxon>
        <taxon>Hexapoda</taxon>
        <taxon>Insecta</taxon>
        <taxon>Pterygota</taxon>
        <taxon>Neoptera</taxon>
        <taxon>Endopterygota</taxon>
        <taxon>Coleoptera</taxon>
        <taxon>Polyphaga</taxon>
        <taxon>Cucujiformia</taxon>
        <taxon>Chrysomeloidea</taxon>
        <taxon>Cerambycidae</taxon>
        <taxon>Lamiinae</taxon>
        <taxon>Acanthocinini</taxon>
        <taxon>Exocentrus</taxon>
    </lineage>
</organism>
<dbReference type="GO" id="GO:0003684">
    <property type="term" value="F:damaged DNA binding"/>
    <property type="evidence" value="ECO:0007669"/>
    <property type="project" value="InterPro"/>
</dbReference>
<feature type="domain" description="BRCT" evidence="7">
    <location>
        <begin position="360"/>
        <end position="447"/>
    </location>
</feature>
<evidence type="ECO:0000256" key="5">
    <source>
        <dbReference type="ARBA" id="ARBA00023242"/>
    </source>
</evidence>
<evidence type="ECO:0000256" key="2">
    <source>
        <dbReference type="ARBA" id="ARBA00022737"/>
    </source>
</evidence>
<feature type="region of interest" description="Disordered" evidence="6">
    <location>
        <begin position="456"/>
        <end position="491"/>
    </location>
</feature>
<keyword evidence="9" id="KW-1185">Reference proteome</keyword>
<feature type="domain" description="BRCT" evidence="7">
    <location>
        <begin position="540"/>
        <end position="628"/>
    </location>
</feature>
<dbReference type="GO" id="GO:0006303">
    <property type="term" value="P:double-strand break repair via nonhomologous end joining"/>
    <property type="evidence" value="ECO:0007669"/>
    <property type="project" value="InterPro"/>
</dbReference>
<dbReference type="Pfam" id="PF01834">
    <property type="entry name" value="XRCC1_N"/>
    <property type="match status" value="1"/>
</dbReference>
<dbReference type="SMART" id="SM00292">
    <property type="entry name" value="BRCT"/>
    <property type="match status" value="2"/>
</dbReference>
<feature type="compositionally biased region" description="Low complexity" evidence="6">
    <location>
        <begin position="222"/>
        <end position="232"/>
    </location>
</feature>
<dbReference type="InterPro" id="IPR008979">
    <property type="entry name" value="Galactose-bd-like_sf"/>
</dbReference>
<evidence type="ECO:0000313" key="9">
    <source>
        <dbReference type="Proteomes" id="UP001159042"/>
    </source>
</evidence>
<evidence type="ECO:0000259" key="7">
    <source>
        <dbReference type="PROSITE" id="PS50172"/>
    </source>
</evidence>
<evidence type="ECO:0000256" key="3">
    <source>
        <dbReference type="ARBA" id="ARBA00022763"/>
    </source>
</evidence>
<dbReference type="PANTHER" id="PTHR11370:SF5">
    <property type="entry name" value="DNA REPAIR PROTEIN XRCC1"/>
    <property type="match status" value="1"/>
</dbReference>
<dbReference type="PANTHER" id="PTHR11370">
    <property type="entry name" value="DNA-REPAIR PROTEIN XRCC1"/>
    <property type="match status" value="1"/>
</dbReference>
<dbReference type="Gene3D" id="2.60.120.260">
    <property type="entry name" value="Galactose-binding domain-like"/>
    <property type="match status" value="1"/>
</dbReference>
<evidence type="ECO:0000313" key="8">
    <source>
        <dbReference type="EMBL" id="KAJ8913467.1"/>
    </source>
</evidence>
<dbReference type="GO" id="GO:0006284">
    <property type="term" value="P:base-excision repair"/>
    <property type="evidence" value="ECO:0007669"/>
    <property type="project" value="InterPro"/>
</dbReference>
<sequence>MPKLKIDHIISFSSEDAVHVANNILTSDSSKKWKCQTAGEKNAVVVLQLEKASVISGIDIGNEHSAYVEVLVSRSGTTEDYKVLLVASSFMTPLEARQSQNVNKVRMFTKDHFSKPECDEKWDRVKIVCTQPFNKHVQYGLSFINIHATDNKAAASTQVHIGKFILRPDSPDRLAAGSLFERQKQQKQDEKLTAAAAIREASSSALLSLYGSPVCKPKLKSESSASPSNSKADFAVHSSENQSEESKPRNRNELLYIKDEEEPNDKIDKIMEKKKQEDEMKQDKERMRKKKEEELKRSNKKEKGENGQNSKPVDVSANSPSSSRRKESKKVDDTTRKRKTSDDVKRNATKRTRKDVIAKPFAKLLEGVTLVISGIQNPDRGNLRTLALTMGAKYKPDWDNTCTHLICAFANTPKFNQVKGKGKIVKRTWLEDCHSQRKRLPWRRYALDRSDMNKEESEDEICEKIDSPSNNHSVNISDSDTDLEQNDGASDTEERIARIQEMQRIEQKECDKLSDSPDIYCADTDEESPIEKLPSNFTENLRNLFADKNFYIDQSFDLETYNKLLKYIVAYNGKSVDDPTDSIDVIITKKENSESLNEVNSAATCLSPEWVWDCHNSQKLLPIDAYVYK</sequence>
<comment type="caution">
    <text evidence="8">The sequence shown here is derived from an EMBL/GenBank/DDBJ whole genome shotgun (WGS) entry which is preliminary data.</text>
</comment>
<feature type="compositionally biased region" description="Low complexity" evidence="6">
    <location>
        <begin position="313"/>
        <end position="322"/>
    </location>
</feature>
<evidence type="ECO:0000256" key="4">
    <source>
        <dbReference type="ARBA" id="ARBA00023204"/>
    </source>
</evidence>
<accession>A0AAV8VHC3</accession>
<gene>
    <name evidence="8" type="ORF">NQ315_013847</name>
</gene>
<dbReference type="EMBL" id="JANEYG010000093">
    <property type="protein sequence ID" value="KAJ8913467.1"/>
    <property type="molecule type" value="Genomic_DNA"/>
</dbReference>
<dbReference type="Pfam" id="PF16589">
    <property type="entry name" value="BRCT_2"/>
    <property type="match status" value="1"/>
</dbReference>
<keyword evidence="4" id="KW-0234">DNA repair</keyword>
<dbReference type="InterPro" id="IPR001357">
    <property type="entry name" value="BRCT_dom"/>
</dbReference>
<dbReference type="SUPFAM" id="SSF52113">
    <property type="entry name" value="BRCT domain"/>
    <property type="match status" value="2"/>
</dbReference>
<feature type="region of interest" description="Disordered" evidence="6">
    <location>
        <begin position="217"/>
        <end position="351"/>
    </location>
</feature>
<dbReference type="FunFam" id="3.40.50.10190:FF:000008">
    <property type="entry name" value="X-ray repair cross complementing 1"/>
    <property type="match status" value="1"/>
</dbReference>
<keyword evidence="3" id="KW-0227">DNA damage</keyword>
<dbReference type="Pfam" id="PF00533">
    <property type="entry name" value="BRCT"/>
    <property type="match status" value="1"/>
</dbReference>
<keyword evidence="5" id="KW-0539">Nucleus</keyword>
<dbReference type="Proteomes" id="UP001159042">
    <property type="component" value="Unassembled WGS sequence"/>
</dbReference>